<feature type="transmembrane region" description="Helical" evidence="7">
    <location>
        <begin position="130"/>
        <end position="157"/>
    </location>
</feature>
<feature type="transmembrane region" description="Helical" evidence="7">
    <location>
        <begin position="241"/>
        <end position="264"/>
    </location>
</feature>
<keyword evidence="4 7" id="KW-1133">Transmembrane helix</keyword>
<keyword evidence="5 7" id="KW-0472">Membrane</keyword>
<dbReference type="PIRSF" id="PIRSF035875">
    <property type="entry name" value="RNase_BN"/>
    <property type="match status" value="1"/>
</dbReference>
<dbReference type="InterPro" id="IPR017039">
    <property type="entry name" value="Virul_fac_BrkB"/>
</dbReference>
<evidence type="ECO:0000256" key="5">
    <source>
        <dbReference type="ARBA" id="ARBA00023136"/>
    </source>
</evidence>
<evidence type="ECO:0000313" key="9">
    <source>
        <dbReference type="Proteomes" id="UP000242699"/>
    </source>
</evidence>
<dbReference type="AlphaFoldDB" id="A0A2T2X3Q3"/>
<evidence type="ECO:0000256" key="2">
    <source>
        <dbReference type="ARBA" id="ARBA00022475"/>
    </source>
</evidence>
<feature type="compositionally biased region" description="Basic and acidic residues" evidence="6">
    <location>
        <begin position="283"/>
        <end position="293"/>
    </location>
</feature>
<reference evidence="8 9" key="1">
    <citation type="journal article" date="2014" name="BMC Genomics">
        <title>Comparison of environmental and isolate Sulfobacillus genomes reveals diverse carbon, sulfur, nitrogen, and hydrogen metabolisms.</title>
        <authorList>
            <person name="Justice N.B."/>
            <person name="Norman A."/>
            <person name="Brown C.T."/>
            <person name="Singh A."/>
            <person name="Thomas B.C."/>
            <person name="Banfield J.F."/>
        </authorList>
    </citation>
    <scope>NUCLEOTIDE SEQUENCE [LARGE SCALE GENOMIC DNA]</scope>
    <source>
        <strain evidence="8">AMDSBA1</strain>
    </source>
</reference>
<dbReference type="Proteomes" id="UP000242699">
    <property type="component" value="Unassembled WGS sequence"/>
</dbReference>
<proteinExistence type="predicted"/>
<sequence length="293" mass="32546">MKNVFTYSKQLLTRLGRDDMTSYAAALAYKFLFALFPLALFLTALLAFMHLPRTVQSIVGPLSNLMPQAVVNLLQNNIAEAVTHENPTILSLGILGFIWGMTGAFMELMDAFNHAYELPYPFRRTALQRYALGIGTGIIFGILFVVMLLVAAGGTLFTHWLLGHILHLPIDQAASFVLHWVLLLALMVISLDVLYSILPDTKLSFRLLSPGTVLATIVFLVLSLGFSLYTSHFHSYNKMYGSLGAVILLLLYLYLFSLAILLGVEVNALSHHNAQDPPHSRKVLRENESGRPK</sequence>
<organism evidence="8 9">
    <name type="scientific">Sulfobacillus benefaciens</name>
    <dbReference type="NCBI Taxonomy" id="453960"/>
    <lineage>
        <taxon>Bacteria</taxon>
        <taxon>Bacillati</taxon>
        <taxon>Bacillota</taxon>
        <taxon>Clostridia</taxon>
        <taxon>Eubacteriales</taxon>
        <taxon>Clostridiales Family XVII. Incertae Sedis</taxon>
        <taxon>Sulfobacillus</taxon>
    </lineage>
</organism>
<feature type="transmembrane region" description="Helical" evidence="7">
    <location>
        <begin position="177"/>
        <end position="195"/>
    </location>
</feature>
<dbReference type="PANTHER" id="PTHR30213">
    <property type="entry name" value="INNER MEMBRANE PROTEIN YHJD"/>
    <property type="match status" value="1"/>
</dbReference>
<name>A0A2T2X3Q3_9FIRM</name>
<dbReference type="GO" id="GO:0005886">
    <property type="term" value="C:plasma membrane"/>
    <property type="evidence" value="ECO:0007669"/>
    <property type="project" value="UniProtKB-SubCell"/>
</dbReference>
<protein>
    <recommendedName>
        <fullName evidence="10">YihY/virulence factor BrkB family protein</fullName>
    </recommendedName>
</protein>
<evidence type="ECO:0000256" key="4">
    <source>
        <dbReference type="ARBA" id="ARBA00022989"/>
    </source>
</evidence>
<feature type="transmembrane region" description="Helical" evidence="7">
    <location>
        <begin position="89"/>
        <end position="109"/>
    </location>
</feature>
<feature type="transmembrane region" description="Helical" evidence="7">
    <location>
        <begin position="207"/>
        <end position="229"/>
    </location>
</feature>
<evidence type="ECO:0008006" key="10">
    <source>
        <dbReference type="Google" id="ProtNLM"/>
    </source>
</evidence>
<comment type="caution">
    <text evidence="8">The sequence shown here is derived from an EMBL/GenBank/DDBJ whole genome shotgun (WGS) entry which is preliminary data.</text>
</comment>
<comment type="subcellular location">
    <subcellularLocation>
        <location evidence="1">Cell membrane</location>
        <topology evidence="1">Multi-pass membrane protein</topology>
    </subcellularLocation>
</comment>
<feature type="transmembrane region" description="Helical" evidence="7">
    <location>
        <begin position="21"/>
        <end position="48"/>
    </location>
</feature>
<keyword evidence="2" id="KW-1003">Cell membrane</keyword>
<dbReference type="Pfam" id="PF03631">
    <property type="entry name" value="Virul_fac_BrkB"/>
    <property type="match status" value="1"/>
</dbReference>
<feature type="region of interest" description="Disordered" evidence="6">
    <location>
        <begin position="273"/>
        <end position="293"/>
    </location>
</feature>
<evidence type="ECO:0000313" key="8">
    <source>
        <dbReference type="EMBL" id="PSR29086.1"/>
    </source>
</evidence>
<dbReference type="PANTHER" id="PTHR30213:SF0">
    <property type="entry name" value="UPF0761 MEMBRANE PROTEIN YIHY"/>
    <property type="match status" value="1"/>
</dbReference>
<evidence type="ECO:0000256" key="1">
    <source>
        <dbReference type="ARBA" id="ARBA00004651"/>
    </source>
</evidence>
<evidence type="ECO:0000256" key="7">
    <source>
        <dbReference type="SAM" id="Phobius"/>
    </source>
</evidence>
<evidence type="ECO:0000256" key="6">
    <source>
        <dbReference type="SAM" id="MobiDB-lite"/>
    </source>
</evidence>
<keyword evidence="3 7" id="KW-0812">Transmembrane</keyword>
<gene>
    <name evidence="8" type="ORF">C7B43_08735</name>
</gene>
<dbReference type="EMBL" id="PXYT01000017">
    <property type="protein sequence ID" value="PSR29086.1"/>
    <property type="molecule type" value="Genomic_DNA"/>
</dbReference>
<accession>A0A2T2X3Q3</accession>
<evidence type="ECO:0000256" key="3">
    <source>
        <dbReference type="ARBA" id="ARBA00022692"/>
    </source>
</evidence>
<dbReference type="NCBIfam" id="TIGR00765">
    <property type="entry name" value="yihY_not_rbn"/>
    <property type="match status" value="1"/>
</dbReference>